<protein>
    <submittedName>
        <fullName evidence="15">TonB-dependent receptor</fullName>
    </submittedName>
</protein>
<dbReference type="Pfam" id="PF07715">
    <property type="entry name" value="Plug"/>
    <property type="match status" value="1"/>
</dbReference>
<dbReference type="GO" id="GO:0015889">
    <property type="term" value="P:cobalamin transport"/>
    <property type="evidence" value="ECO:0007669"/>
    <property type="project" value="TreeGrafter"/>
</dbReference>
<evidence type="ECO:0000256" key="12">
    <source>
        <dbReference type="SAM" id="SignalP"/>
    </source>
</evidence>
<reference evidence="15" key="1">
    <citation type="submission" date="2021-03" db="EMBL/GenBank/DDBJ databases">
        <title>Complete Genome of Pseudoalteromonas xiamenensis STKMTI.2, a new potential marine bacterium producing anti-Vibrio compounds.</title>
        <authorList>
            <person name="Handayani D.P."/>
            <person name="Isnansetyo A."/>
            <person name="Istiqomah I."/>
            <person name="Jumina J."/>
        </authorList>
    </citation>
    <scope>NUCLEOTIDE SEQUENCE</scope>
    <source>
        <strain evidence="15">STKMTI.2</strain>
    </source>
</reference>
<evidence type="ECO:0000259" key="14">
    <source>
        <dbReference type="Pfam" id="PF07715"/>
    </source>
</evidence>
<dbReference type="RefSeq" id="WP_208844432.1">
    <property type="nucleotide sequence ID" value="NZ_CP072133.1"/>
</dbReference>
<name>A0A975DJJ7_9GAMM</name>
<proteinExistence type="inferred from homology"/>
<dbReference type="PROSITE" id="PS52016">
    <property type="entry name" value="TONB_DEPENDENT_REC_3"/>
    <property type="match status" value="1"/>
</dbReference>
<comment type="similarity">
    <text evidence="10 11">Belongs to the TonB-dependent receptor family.</text>
</comment>
<dbReference type="Pfam" id="PF00593">
    <property type="entry name" value="TonB_dep_Rec_b-barrel"/>
    <property type="match status" value="1"/>
</dbReference>
<comment type="subcellular location">
    <subcellularLocation>
        <location evidence="1 10">Cell outer membrane</location>
        <topology evidence="1 10">Multi-pass membrane protein</topology>
    </subcellularLocation>
</comment>
<feature type="chain" id="PRO_5037402286" evidence="12">
    <location>
        <begin position="25"/>
        <end position="606"/>
    </location>
</feature>
<dbReference type="GO" id="GO:0009279">
    <property type="term" value="C:cell outer membrane"/>
    <property type="evidence" value="ECO:0007669"/>
    <property type="project" value="UniProtKB-SubCell"/>
</dbReference>
<dbReference type="PANTHER" id="PTHR30069">
    <property type="entry name" value="TONB-DEPENDENT OUTER MEMBRANE RECEPTOR"/>
    <property type="match status" value="1"/>
</dbReference>
<dbReference type="InterPro" id="IPR012910">
    <property type="entry name" value="Plug_dom"/>
</dbReference>
<evidence type="ECO:0000256" key="8">
    <source>
        <dbReference type="ARBA" id="ARBA00023136"/>
    </source>
</evidence>
<evidence type="ECO:0000256" key="2">
    <source>
        <dbReference type="ARBA" id="ARBA00022448"/>
    </source>
</evidence>
<dbReference type="Proteomes" id="UP000664904">
    <property type="component" value="Chromosome"/>
</dbReference>
<evidence type="ECO:0000256" key="6">
    <source>
        <dbReference type="ARBA" id="ARBA00023065"/>
    </source>
</evidence>
<keyword evidence="8 10" id="KW-0472">Membrane</keyword>
<gene>
    <name evidence="15" type="ORF">J5O05_08610</name>
</gene>
<evidence type="ECO:0000256" key="5">
    <source>
        <dbReference type="ARBA" id="ARBA00022729"/>
    </source>
</evidence>
<feature type="domain" description="TonB-dependent receptor-like beta-barrel" evidence="13">
    <location>
        <begin position="192"/>
        <end position="571"/>
    </location>
</feature>
<feature type="signal peptide" evidence="12">
    <location>
        <begin position="1"/>
        <end position="24"/>
    </location>
</feature>
<evidence type="ECO:0000256" key="3">
    <source>
        <dbReference type="ARBA" id="ARBA00022452"/>
    </source>
</evidence>
<dbReference type="Gene3D" id="2.40.170.20">
    <property type="entry name" value="TonB-dependent receptor, beta-barrel domain"/>
    <property type="match status" value="1"/>
</dbReference>
<evidence type="ECO:0000313" key="15">
    <source>
        <dbReference type="EMBL" id="QTH72809.1"/>
    </source>
</evidence>
<dbReference type="InterPro" id="IPR039426">
    <property type="entry name" value="TonB-dep_rcpt-like"/>
</dbReference>
<keyword evidence="3 10" id="KW-1134">Transmembrane beta strand</keyword>
<evidence type="ECO:0000313" key="16">
    <source>
        <dbReference type="Proteomes" id="UP000664904"/>
    </source>
</evidence>
<accession>A0A975DJJ7</accession>
<dbReference type="CDD" id="cd01347">
    <property type="entry name" value="ligand_gated_channel"/>
    <property type="match status" value="1"/>
</dbReference>
<dbReference type="PANTHER" id="PTHR30069:SF53">
    <property type="entry name" value="COLICIN I RECEPTOR-RELATED"/>
    <property type="match status" value="1"/>
</dbReference>
<keyword evidence="4 10" id="KW-0812">Transmembrane</keyword>
<keyword evidence="6" id="KW-0406">Ion transport</keyword>
<evidence type="ECO:0000259" key="13">
    <source>
        <dbReference type="Pfam" id="PF00593"/>
    </source>
</evidence>
<keyword evidence="5 12" id="KW-0732">Signal</keyword>
<evidence type="ECO:0000256" key="10">
    <source>
        <dbReference type="PROSITE-ProRule" id="PRU01360"/>
    </source>
</evidence>
<dbReference type="Gene3D" id="2.170.130.10">
    <property type="entry name" value="TonB-dependent receptor, plug domain"/>
    <property type="match status" value="1"/>
</dbReference>
<feature type="domain" description="TonB-dependent receptor plug" evidence="14">
    <location>
        <begin position="41"/>
        <end position="147"/>
    </location>
</feature>
<dbReference type="EMBL" id="CP072133">
    <property type="protein sequence ID" value="QTH72809.1"/>
    <property type="molecule type" value="Genomic_DNA"/>
</dbReference>
<dbReference type="KEGG" id="pxi:J5O05_08610"/>
<keyword evidence="7 11" id="KW-0798">TonB box</keyword>
<dbReference type="InterPro" id="IPR000531">
    <property type="entry name" value="Beta-barrel_TonB"/>
</dbReference>
<keyword evidence="9 10" id="KW-0998">Cell outer membrane</keyword>
<evidence type="ECO:0000256" key="9">
    <source>
        <dbReference type="ARBA" id="ARBA00023237"/>
    </source>
</evidence>
<evidence type="ECO:0000256" key="11">
    <source>
        <dbReference type="RuleBase" id="RU003357"/>
    </source>
</evidence>
<dbReference type="InterPro" id="IPR037066">
    <property type="entry name" value="Plug_dom_sf"/>
</dbReference>
<sequence length="606" mass="66366">MYKLSLLGVAIAASSSLYSTSALANNVERITITANKLEQKVADVAASVIVIERADIEKSGVNDVAALLSQQAGFQINRNGGLGQNTGLSLRGSNTRHTLVLIDGVRVGSATLGYKSIANIALSSIERIEVVKGSRAAVYGSDALAGVINIITRQTTATEITVGVGSDSYHVAELAAGTQKGGWDVDLNASFEKTDGFDVMQTLQFDNDGYHNVNVGLAASYQDESLGQVSAKIQHNQGEVDYDSAWGGINATDYRSEFKNDLLSLGWNKRIDNVSLALDISRASDESDDISEGFVSTFDTTRTTKEAKVTWFALDSVTALAGFSHNKEDVSGSSTIYDLNSRSTSAWFMGATYAEKAIQAEGFVRRESDDQFGSEITYSIGAGYDIRQNLTLHVSQSTGFKAPTFNDLYFPNSGNAALEPENSRHQELGIKGFTQNVSFETAIFSTVFDNKIAWTPNAQGKWQPANINEARHQGIEVSVSHTLLGLDSSWNYTYLDAKDEQTNNELTYVSKNTLNWRLAEQFDALEVATEVQYRSDRLGKYTQLPSYTLFNLVANYTFTNEVSLNARIENVFDRDYNAVDAGIADSGVFYYNTAERRFYLNLRAKF</sequence>
<dbReference type="InterPro" id="IPR036942">
    <property type="entry name" value="Beta-barrel_TonB_sf"/>
</dbReference>
<dbReference type="AlphaFoldDB" id="A0A975DJJ7"/>
<dbReference type="GO" id="GO:0006811">
    <property type="term" value="P:monoatomic ion transport"/>
    <property type="evidence" value="ECO:0007669"/>
    <property type="project" value="UniProtKB-KW"/>
</dbReference>
<dbReference type="SUPFAM" id="SSF56935">
    <property type="entry name" value="Porins"/>
    <property type="match status" value="1"/>
</dbReference>
<keyword evidence="15" id="KW-0675">Receptor</keyword>
<evidence type="ECO:0000256" key="1">
    <source>
        <dbReference type="ARBA" id="ARBA00004571"/>
    </source>
</evidence>
<evidence type="ECO:0000256" key="7">
    <source>
        <dbReference type="ARBA" id="ARBA00023077"/>
    </source>
</evidence>
<keyword evidence="16" id="KW-1185">Reference proteome</keyword>
<keyword evidence="2 10" id="KW-0813">Transport</keyword>
<evidence type="ECO:0000256" key="4">
    <source>
        <dbReference type="ARBA" id="ARBA00022692"/>
    </source>
</evidence>
<organism evidence="15 16">
    <name type="scientific">Pseudoalteromonas xiamenensis</name>
    <dbReference type="NCBI Taxonomy" id="882626"/>
    <lineage>
        <taxon>Bacteria</taxon>
        <taxon>Pseudomonadati</taxon>
        <taxon>Pseudomonadota</taxon>
        <taxon>Gammaproteobacteria</taxon>
        <taxon>Alteromonadales</taxon>
        <taxon>Pseudoalteromonadaceae</taxon>
        <taxon>Pseudoalteromonas</taxon>
    </lineage>
</organism>